<dbReference type="GO" id="GO:0006020">
    <property type="term" value="P:inositol metabolic process"/>
    <property type="evidence" value="ECO:0007669"/>
    <property type="project" value="TreeGrafter"/>
</dbReference>
<dbReference type="InterPro" id="IPR038377">
    <property type="entry name" value="Na/Glc_symporter_sf"/>
</dbReference>
<evidence type="ECO:0000256" key="2">
    <source>
        <dbReference type="ARBA" id="ARBA00006434"/>
    </source>
</evidence>
<dbReference type="GO" id="GO:0005412">
    <property type="term" value="F:D-glucose:sodium symporter activity"/>
    <property type="evidence" value="ECO:0007669"/>
    <property type="project" value="TreeGrafter"/>
</dbReference>
<dbReference type="Gene3D" id="1.20.1730.10">
    <property type="entry name" value="Sodium/glucose cotransporter"/>
    <property type="match status" value="1"/>
</dbReference>
<evidence type="ECO:0000256" key="6">
    <source>
        <dbReference type="RuleBase" id="RU362091"/>
    </source>
</evidence>
<evidence type="ECO:0000256" key="5">
    <source>
        <dbReference type="ARBA" id="ARBA00023136"/>
    </source>
</evidence>
<keyword evidence="5 7" id="KW-0472">Membrane</keyword>
<gene>
    <name evidence="8" type="ORF">QTP70_007916</name>
</gene>
<dbReference type="Proteomes" id="UP001274896">
    <property type="component" value="Unassembled WGS sequence"/>
</dbReference>
<dbReference type="PANTHER" id="PTHR11819">
    <property type="entry name" value="SOLUTE CARRIER FAMILY 5"/>
    <property type="match status" value="1"/>
</dbReference>
<evidence type="ECO:0000313" key="8">
    <source>
        <dbReference type="EMBL" id="KAK3542957.1"/>
    </source>
</evidence>
<keyword evidence="3 7" id="KW-0812">Transmembrane</keyword>
<evidence type="ECO:0000256" key="7">
    <source>
        <dbReference type="SAM" id="Phobius"/>
    </source>
</evidence>
<protein>
    <submittedName>
        <fullName evidence="8">Uncharacterized protein</fullName>
    </submittedName>
</protein>
<name>A0AAE0R4A9_9TELE</name>
<dbReference type="EMBL" id="JAUCMX010000006">
    <property type="protein sequence ID" value="KAK3542957.1"/>
    <property type="molecule type" value="Genomic_DNA"/>
</dbReference>
<dbReference type="InterPro" id="IPR018212">
    <property type="entry name" value="Na/solute_symporter_CS"/>
</dbReference>
<evidence type="ECO:0000256" key="3">
    <source>
        <dbReference type="ARBA" id="ARBA00022692"/>
    </source>
</evidence>
<proteinExistence type="inferred from homology"/>
<dbReference type="AlphaFoldDB" id="A0AAE0R4A9"/>
<evidence type="ECO:0000313" key="9">
    <source>
        <dbReference type="Proteomes" id="UP001274896"/>
    </source>
</evidence>
<sequence>MAGYLTPPIAALFLLGIFWKRCNETGAFWGGMTGFVLGTTRLILGFVYREPRCDQPDERPAFITHVHYMYIAAGLFWISGLVAVAVSLCTPPPTKEKIERTTILGTTQYGKVASLGDRKENLSWTIRVLPTAMATPSARKNCL</sequence>
<evidence type="ECO:0000256" key="1">
    <source>
        <dbReference type="ARBA" id="ARBA00004141"/>
    </source>
</evidence>
<dbReference type="GO" id="GO:0015798">
    <property type="term" value="P:myo-inositol transport"/>
    <property type="evidence" value="ECO:0007669"/>
    <property type="project" value="TreeGrafter"/>
</dbReference>
<comment type="similarity">
    <text evidence="2 6">Belongs to the sodium:solute symporter (SSF) (TC 2.A.21) family.</text>
</comment>
<dbReference type="Pfam" id="PF00474">
    <property type="entry name" value="SSF"/>
    <property type="match status" value="1"/>
</dbReference>
<evidence type="ECO:0000256" key="4">
    <source>
        <dbReference type="ARBA" id="ARBA00022989"/>
    </source>
</evidence>
<dbReference type="PROSITE" id="PS50283">
    <property type="entry name" value="NA_SOLUT_SYMP_3"/>
    <property type="match status" value="1"/>
</dbReference>
<feature type="transmembrane region" description="Helical" evidence="7">
    <location>
        <begin position="27"/>
        <end position="48"/>
    </location>
</feature>
<reference evidence="8" key="1">
    <citation type="submission" date="2023-06" db="EMBL/GenBank/DDBJ databases">
        <title>Male Hemibagrus guttatus genome.</title>
        <authorList>
            <person name="Bian C."/>
        </authorList>
    </citation>
    <scope>NUCLEOTIDE SEQUENCE</scope>
    <source>
        <strain evidence="8">Male_cb2023</strain>
        <tissue evidence="8">Muscle</tissue>
    </source>
</reference>
<dbReference type="PROSITE" id="PS00457">
    <property type="entry name" value="NA_SOLUT_SYMP_2"/>
    <property type="match status" value="1"/>
</dbReference>
<comment type="subcellular location">
    <subcellularLocation>
        <location evidence="1">Membrane</location>
        <topology evidence="1">Multi-pass membrane protein</topology>
    </subcellularLocation>
</comment>
<keyword evidence="4 7" id="KW-1133">Transmembrane helix</keyword>
<keyword evidence="9" id="KW-1185">Reference proteome</keyword>
<accession>A0AAE0R4A9</accession>
<dbReference type="InterPro" id="IPR001734">
    <property type="entry name" value="Na/solute_symporter"/>
</dbReference>
<organism evidence="8 9">
    <name type="scientific">Hemibagrus guttatus</name>
    <dbReference type="NCBI Taxonomy" id="175788"/>
    <lineage>
        <taxon>Eukaryota</taxon>
        <taxon>Metazoa</taxon>
        <taxon>Chordata</taxon>
        <taxon>Craniata</taxon>
        <taxon>Vertebrata</taxon>
        <taxon>Euteleostomi</taxon>
        <taxon>Actinopterygii</taxon>
        <taxon>Neopterygii</taxon>
        <taxon>Teleostei</taxon>
        <taxon>Ostariophysi</taxon>
        <taxon>Siluriformes</taxon>
        <taxon>Bagridae</taxon>
        <taxon>Hemibagrus</taxon>
    </lineage>
</organism>
<dbReference type="GO" id="GO:0005886">
    <property type="term" value="C:plasma membrane"/>
    <property type="evidence" value="ECO:0007669"/>
    <property type="project" value="TreeGrafter"/>
</dbReference>
<feature type="transmembrane region" description="Helical" evidence="7">
    <location>
        <begin position="68"/>
        <end position="90"/>
    </location>
</feature>
<comment type="caution">
    <text evidence="8">The sequence shown here is derived from an EMBL/GenBank/DDBJ whole genome shotgun (WGS) entry which is preliminary data.</text>
</comment>
<dbReference type="PANTHER" id="PTHR11819:SF150">
    <property type="entry name" value="SODIUM_MYO-INOSITOL COTRANSPORTER"/>
    <property type="match status" value="1"/>
</dbReference>